<name>A0A814UJG7_ADIRI</name>
<dbReference type="PANTHER" id="PTHR16469:SF27">
    <property type="entry name" value="UBIQUITIN-ASSOCIATED AND SH3 DOMAIN-CONTAINING BA-RELATED"/>
    <property type="match status" value="1"/>
</dbReference>
<proteinExistence type="predicted"/>
<gene>
    <name evidence="2" type="ORF">EDS130_LOCUS23905</name>
</gene>
<dbReference type="PANTHER" id="PTHR16469">
    <property type="entry name" value="UBIQUITIN-ASSOCIATED AND SH3 DOMAIN-CONTAINING BA-RELATED"/>
    <property type="match status" value="1"/>
</dbReference>
<reference evidence="2" key="1">
    <citation type="submission" date="2021-02" db="EMBL/GenBank/DDBJ databases">
        <authorList>
            <person name="Nowell W R."/>
        </authorList>
    </citation>
    <scope>NUCLEOTIDE SEQUENCE</scope>
</reference>
<dbReference type="Proteomes" id="UP000663852">
    <property type="component" value="Unassembled WGS sequence"/>
</dbReference>
<dbReference type="OrthoDB" id="414418at2759"/>
<dbReference type="Pfam" id="PF00300">
    <property type="entry name" value="His_Phos_1"/>
    <property type="match status" value="2"/>
</dbReference>
<protein>
    <submittedName>
        <fullName evidence="2">Uncharacterized protein</fullName>
    </submittedName>
</protein>
<evidence type="ECO:0000313" key="3">
    <source>
        <dbReference type="Proteomes" id="UP000663852"/>
    </source>
</evidence>
<dbReference type="InterPro" id="IPR051710">
    <property type="entry name" value="Phosphatase_SH3-domain"/>
</dbReference>
<dbReference type="InterPro" id="IPR013078">
    <property type="entry name" value="His_Pase_superF_clade-1"/>
</dbReference>
<accession>A0A814UJG7</accession>
<dbReference type="InterPro" id="IPR029033">
    <property type="entry name" value="His_PPase_superfam"/>
</dbReference>
<sequence>MLLMFIAINGNNNNNTDVLVEICKTRDKTVSLLHSHILMFVIKPPAYLNDNVNYHRKKKFFKRFDKRVNNNQTYDLRLIILRHAERVDLVLGESWYDHVFGGVPSAPPQSYQHALLPQALPHRINTLLYVFDPPITRSGEQKSYAKGQELGRYGINVDHCYSSPACRSVLTASAVLEGMNRPSVPIRLEPYLFEPMAWNQPLQMLDTISPFMSTRDWLQAGYNIDRHYQRLNDYLNPTENEYDFYNRSQYFFQSIERRHGGAAAGAGRGFGRSRRSNVLIVGHAATPLVFQHMAFRQPFNAEAFGQQCGNIGFLHTLVLERNAANRTCNKRTGEEQEQSRRKALYKYLICSKKKTKVIMTKTSDDTDSLHIEEDLDTAFGTIRRPPTCMKSPSATIRIPVRSNECLNCTVRSKHKSKTLSRKKPLTRYIYPRIPSRSESLIQQPADYYERDSYHHHYRHHHHHHHYSHEQLFSQGQPPPSDGCDMRFFIIRHGERVDRYFGSNWFMLAFDHLGQYRPYHINYPPDLPARPNKYFWALDTPLTRDGLNAAQNVGRVLGLNQFEPSYVYSSPAMRCIFTTYQILKGLGLENKLSIRIEPGLLELGAARFGMSFFLKPIDWYNYGINVDLSYQPIIQNIDPLERESAYYLRSKFIIRQIEQTHCTASSPSTLNILIVGHATSPETLTWDLVGRQPNVYDLFTLSLNIGYLQMVITERQKSSKSWSLTEMPLQSTTLKWV</sequence>
<evidence type="ECO:0000256" key="1">
    <source>
        <dbReference type="PIRSR" id="PIRSR613078-2"/>
    </source>
</evidence>
<evidence type="ECO:0000313" key="2">
    <source>
        <dbReference type="EMBL" id="CAF1174901.1"/>
    </source>
</evidence>
<dbReference type="SUPFAM" id="SSF53254">
    <property type="entry name" value="Phosphoglycerate mutase-like"/>
    <property type="match status" value="2"/>
</dbReference>
<comment type="caution">
    <text evidence="2">The sequence shown here is derived from an EMBL/GenBank/DDBJ whole genome shotgun (WGS) entry which is preliminary data.</text>
</comment>
<organism evidence="2 3">
    <name type="scientific">Adineta ricciae</name>
    <name type="common">Rotifer</name>
    <dbReference type="NCBI Taxonomy" id="249248"/>
    <lineage>
        <taxon>Eukaryota</taxon>
        <taxon>Metazoa</taxon>
        <taxon>Spiralia</taxon>
        <taxon>Gnathifera</taxon>
        <taxon>Rotifera</taxon>
        <taxon>Eurotatoria</taxon>
        <taxon>Bdelloidea</taxon>
        <taxon>Adinetida</taxon>
        <taxon>Adinetidae</taxon>
        <taxon>Adineta</taxon>
    </lineage>
</organism>
<dbReference type="AlphaFoldDB" id="A0A814UJG7"/>
<dbReference type="CDD" id="cd07067">
    <property type="entry name" value="HP_PGM_like"/>
    <property type="match status" value="2"/>
</dbReference>
<feature type="binding site" evidence="1">
    <location>
        <position position="573"/>
    </location>
    <ligand>
        <name>substrate</name>
    </ligand>
</feature>
<dbReference type="Gene3D" id="3.40.50.1240">
    <property type="entry name" value="Phosphoglycerate mutase-like"/>
    <property type="match status" value="2"/>
</dbReference>
<dbReference type="EMBL" id="CAJNOJ010000133">
    <property type="protein sequence ID" value="CAF1174901.1"/>
    <property type="molecule type" value="Genomic_DNA"/>
</dbReference>